<proteinExistence type="predicted"/>
<reference evidence="1" key="1">
    <citation type="submission" date="2014-11" db="EMBL/GenBank/DDBJ databases">
        <authorList>
            <person name="Amaro Gonzalez C."/>
        </authorList>
    </citation>
    <scope>NUCLEOTIDE SEQUENCE</scope>
</reference>
<organism evidence="1">
    <name type="scientific">Anguilla anguilla</name>
    <name type="common">European freshwater eel</name>
    <name type="synonym">Muraena anguilla</name>
    <dbReference type="NCBI Taxonomy" id="7936"/>
    <lineage>
        <taxon>Eukaryota</taxon>
        <taxon>Metazoa</taxon>
        <taxon>Chordata</taxon>
        <taxon>Craniata</taxon>
        <taxon>Vertebrata</taxon>
        <taxon>Euteleostomi</taxon>
        <taxon>Actinopterygii</taxon>
        <taxon>Neopterygii</taxon>
        <taxon>Teleostei</taxon>
        <taxon>Anguilliformes</taxon>
        <taxon>Anguillidae</taxon>
        <taxon>Anguilla</taxon>
    </lineage>
</organism>
<sequence>MLAASIPSQSTHYEESLAIYFAFLFTSKLYSCSMQAIHLGPATKSIVLSDNVPDIATYIVFTATWTGSFI</sequence>
<protein>
    <submittedName>
        <fullName evidence="1">Uncharacterized protein</fullName>
    </submittedName>
</protein>
<evidence type="ECO:0000313" key="1">
    <source>
        <dbReference type="EMBL" id="JAH41950.1"/>
    </source>
</evidence>
<name>A0A0E9SMR5_ANGAN</name>
<dbReference type="EMBL" id="GBXM01066627">
    <property type="protein sequence ID" value="JAH41950.1"/>
    <property type="molecule type" value="Transcribed_RNA"/>
</dbReference>
<reference evidence="1" key="2">
    <citation type="journal article" date="2015" name="Fish Shellfish Immunol.">
        <title>Early steps in the European eel (Anguilla anguilla)-Vibrio vulnificus interaction in the gills: Role of the RtxA13 toxin.</title>
        <authorList>
            <person name="Callol A."/>
            <person name="Pajuelo D."/>
            <person name="Ebbesson L."/>
            <person name="Teles M."/>
            <person name="MacKenzie S."/>
            <person name="Amaro C."/>
        </authorList>
    </citation>
    <scope>NUCLEOTIDE SEQUENCE</scope>
</reference>
<accession>A0A0E9SMR5</accession>
<dbReference type="AlphaFoldDB" id="A0A0E9SMR5"/>